<evidence type="ECO:0000256" key="1">
    <source>
        <dbReference type="SAM" id="MobiDB-lite"/>
    </source>
</evidence>
<feature type="compositionally biased region" description="Low complexity" evidence="1">
    <location>
        <begin position="145"/>
        <end position="173"/>
    </location>
</feature>
<organism evidence="2 3">
    <name type="scientific">Petrolisthes cinctipes</name>
    <name type="common">Flat porcelain crab</name>
    <dbReference type="NCBI Taxonomy" id="88211"/>
    <lineage>
        <taxon>Eukaryota</taxon>
        <taxon>Metazoa</taxon>
        <taxon>Ecdysozoa</taxon>
        <taxon>Arthropoda</taxon>
        <taxon>Crustacea</taxon>
        <taxon>Multicrustacea</taxon>
        <taxon>Malacostraca</taxon>
        <taxon>Eumalacostraca</taxon>
        <taxon>Eucarida</taxon>
        <taxon>Decapoda</taxon>
        <taxon>Pleocyemata</taxon>
        <taxon>Anomura</taxon>
        <taxon>Galatheoidea</taxon>
        <taxon>Porcellanidae</taxon>
        <taxon>Petrolisthes</taxon>
    </lineage>
</organism>
<dbReference type="EMBL" id="JAWQEG010000110">
    <property type="protein sequence ID" value="KAK3894459.1"/>
    <property type="molecule type" value="Genomic_DNA"/>
</dbReference>
<dbReference type="AlphaFoldDB" id="A0AAE1L2U4"/>
<keyword evidence="3" id="KW-1185">Reference proteome</keyword>
<dbReference type="Proteomes" id="UP001286313">
    <property type="component" value="Unassembled WGS sequence"/>
</dbReference>
<evidence type="ECO:0000313" key="2">
    <source>
        <dbReference type="EMBL" id="KAK3894459.1"/>
    </source>
</evidence>
<feature type="region of interest" description="Disordered" evidence="1">
    <location>
        <begin position="40"/>
        <end position="73"/>
    </location>
</feature>
<feature type="region of interest" description="Disordered" evidence="1">
    <location>
        <begin position="93"/>
        <end position="234"/>
    </location>
</feature>
<sequence>MALNPRKPLTTKEFEDILNSSVFSKDNDSINNDEIDTVTVCGTNSESHSPAKSPSPPLEVSVSRGSSPLSDTFIECTANPDGSVVAVVTPNKEIPSTSQLPVSSKRRLFTSTPVAKRRRIIMSDSPSDDPEYKAADDSSDDSSDSSDGGAPPSQASTAPPSQASTAPPSQASTDHPPRHPQHHPPRHPQHHPPRHPQHHHPRHPQHHPPKPHLLPKILQGPLPPHRLVPSIYSS</sequence>
<accession>A0AAE1L2U4</accession>
<name>A0AAE1L2U4_PETCI</name>
<feature type="compositionally biased region" description="Basic residues" evidence="1">
    <location>
        <begin position="178"/>
        <end position="210"/>
    </location>
</feature>
<comment type="caution">
    <text evidence="2">The sequence shown here is derived from an EMBL/GenBank/DDBJ whole genome shotgun (WGS) entry which is preliminary data.</text>
</comment>
<reference evidence="2" key="1">
    <citation type="submission" date="2023-10" db="EMBL/GenBank/DDBJ databases">
        <title>Genome assemblies of two species of porcelain crab, Petrolisthes cinctipes and Petrolisthes manimaculis (Anomura: Porcellanidae).</title>
        <authorList>
            <person name="Angst P."/>
        </authorList>
    </citation>
    <scope>NUCLEOTIDE SEQUENCE</scope>
    <source>
        <strain evidence="2">PB745_01</strain>
        <tissue evidence="2">Gill</tissue>
    </source>
</reference>
<feature type="compositionally biased region" description="Polar residues" evidence="1">
    <location>
        <begin position="40"/>
        <end position="52"/>
    </location>
</feature>
<proteinExistence type="predicted"/>
<protein>
    <submittedName>
        <fullName evidence="2">Uncharacterized protein</fullName>
    </submittedName>
</protein>
<gene>
    <name evidence="2" type="ORF">Pcinc_001806</name>
</gene>
<evidence type="ECO:0000313" key="3">
    <source>
        <dbReference type="Proteomes" id="UP001286313"/>
    </source>
</evidence>